<evidence type="ECO:0000313" key="2">
    <source>
        <dbReference type="Proteomes" id="UP001159363"/>
    </source>
</evidence>
<reference evidence="1 2" key="1">
    <citation type="submission" date="2023-02" db="EMBL/GenBank/DDBJ databases">
        <title>LHISI_Scaffold_Assembly.</title>
        <authorList>
            <person name="Stuart O.P."/>
            <person name="Cleave R."/>
            <person name="Magrath M.J.L."/>
            <person name="Mikheyev A.S."/>
        </authorList>
    </citation>
    <scope>NUCLEOTIDE SEQUENCE [LARGE SCALE GENOMIC DNA]</scope>
    <source>
        <strain evidence="1">Daus_M_001</strain>
        <tissue evidence="1">Leg muscle</tissue>
    </source>
</reference>
<accession>A0ABQ9GUM6</accession>
<keyword evidence="2" id="KW-1185">Reference proteome</keyword>
<sequence length="202" mass="22285">MEAAAKGEAHLAMAADAVDEAVFPLIAVVTYGAWCKRLYGNYNTMSGVLSISCKLIISIILGDRKAVSCTSLRKRNLTVLHLSSTNRVNKNVSGDVPVVLRETLSDRLQHLCCVITGAIKYRKSQVGINEEQHIRDLRNDIHNGPSHVFGDYSKCPARGYFCNGSRSEDECIVPNIKSVGMWDEIMSENNTVLIIQKVSCKI</sequence>
<protein>
    <submittedName>
        <fullName evidence="1">Uncharacterized protein</fullName>
    </submittedName>
</protein>
<comment type="caution">
    <text evidence="1">The sequence shown here is derived from an EMBL/GenBank/DDBJ whole genome shotgun (WGS) entry which is preliminary data.</text>
</comment>
<dbReference type="EMBL" id="JARBHB010000009">
    <property type="protein sequence ID" value="KAJ8875735.1"/>
    <property type="molecule type" value="Genomic_DNA"/>
</dbReference>
<name>A0ABQ9GUM6_9NEOP</name>
<proteinExistence type="predicted"/>
<gene>
    <name evidence="1" type="ORF">PR048_023634</name>
</gene>
<evidence type="ECO:0000313" key="1">
    <source>
        <dbReference type="EMBL" id="KAJ8875735.1"/>
    </source>
</evidence>
<organism evidence="1 2">
    <name type="scientific">Dryococelus australis</name>
    <dbReference type="NCBI Taxonomy" id="614101"/>
    <lineage>
        <taxon>Eukaryota</taxon>
        <taxon>Metazoa</taxon>
        <taxon>Ecdysozoa</taxon>
        <taxon>Arthropoda</taxon>
        <taxon>Hexapoda</taxon>
        <taxon>Insecta</taxon>
        <taxon>Pterygota</taxon>
        <taxon>Neoptera</taxon>
        <taxon>Polyneoptera</taxon>
        <taxon>Phasmatodea</taxon>
        <taxon>Verophasmatodea</taxon>
        <taxon>Anareolatae</taxon>
        <taxon>Phasmatidae</taxon>
        <taxon>Eurycanthinae</taxon>
        <taxon>Dryococelus</taxon>
    </lineage>
</organism>
<dbReference type="Proteomes" id="UP001159363">
    <property type="component" value="Chromosome 8"/>
</dbReference>